<feature type="region of interest" description="Disordered" evidence="1">
    <location>
        <begin position="336"/>
        <end position="371"/>
    </location>
</feature>
<comment type="caution">
    <text evidence="2">The sequence shown here is derived from an EMBL/GenBank/DDBJ whole genome shotgun (WGS) entry which is preliminary data.</text>
</comment>
<dbReference type="RefSeq" id="WP_111410543.1">
    <property type="nucleotide sequence ID" value="NZ_QKXH01000008.1"/>
</dbReference>
<protein>
    <submittedName>
        <fullName evidence="2">FKBP-type peptidylprolyl isomerase</fullName>
    </submittedName>
</protein>
<feature type="compositionally biased region" description="Basic and acidic residues" evidence="1">
    <location>
        <begin position="353"/>
        <end position="362"/>
    </location>
</feature>
<feature type="compositionally biased region" description="Acidic residues" evidence="1">
    <location>
        <begin position="268"/>
        <end position="286"/>
    </location>
</feature>
<keyword evidence="2" id="KW-0413">Isomerase</keyword>
<accession>A0A2W7TRU5</accession>
<evidence type="ECO:0000256" key="1">
    <source>
        <dbReference type="SAM" id="MobiDB-lite"/>
    </source>
</evidence>
<evidence type="ECO:0000313" key="3">
    <source>
        <dbReference type="Proteomes" id="UP000249177"/>
    </source>
</evidence>
<sequence>MSKIKFYFILLIATIITISSCSKDSSEPIAPPKPYAEQYPIDIAIIEDYLKANYITVVNNPGALNDQDVTIATLDADHPTSIWDQKVYPLKSRNVELNGIVYKMYYLVLRQGVNESPCNVDGVFTAYKGNYLARETVSGTTTTTITSTLFQEVKSPNAIFELYSTIRGWKEFFPQLKYGTSTSNANGTVSYNDFGAGVMFLPSGLGYYSKAQEGIPAYSPLVFSVKLFAIQRTDYDSDGIPSFQEDRDGDGYMWVKSELQDGVSTNLDDTDSDGTPDFLDFDDDGDNYATRGEIKDANGKYYPYNGASVDDPSTPDINETYGIPRKFTGPLKYPLLDESPTNMRTPQASDFTDPGRLRRHLDPTCFPPYQS</sequence>
<feature type="region of interest" description="Disordered" evidence="1">
    <location>
        <begin position="263"/>
        <end position="286"/>
    </location>
</feature>
<dbReference type="Proteomes" id="UP000249177">
    <property type="component" value="Unassembled WGS sequence"/>
</dbReference>
<gene>
    <name evidence="2" type="ORF">DOS84_12945</name>
</gene>
<dbReference type="AlphaFoldDB" id="A0A2W7TRU5"/>
<reference evidence="2 3" key="1">
    <citation type="submission" date="2018-06" db="EMBL/GenBank/DDBJ databases">
        <title>Flavobacterium sp IMCC34762, genome.</title>
        <authorList>
            <person name="Joung Y."/>
            <person name="Cho J."/>
            <person name="Song J."/>
        </authorList>
    </citation>
    <scope>NUCLEOTIDE SEQUENCE [LARGE SCALE GENOMIC DNA]</scope>
    <source>
        <strain evidence="2 3">IMCC34762</strain>
    </source>
</reference>
<name>A0A2W7TRU5_9FLAO</name>
<dbReference type="Gene3D" id="3.10.50.40">
    <property type="match status" value="1"/>
</dbReference>
<dbReference type="GO" id="GO:0003755">
    <property type="term" value="F:peptidyl-prolyl cis-trans isomerase activity"/>
    <property type="evidence" value="ECO:0007669"/>
    <property type="project" value="InterPro"/>
</dbReference>
<keyword evidence="3" id="KW-1185">Reference proteome</keyword>
<dbReference type="EMBL" id="QKXH01000008">
    <property type="protein sequence ID" value="PZX92778.1"/>
    <property type="molecule type" value="Genomic_DNA"/>
</dbReference>
<feature type="compositionally biased region" description="Polar residues" evidence="1">
    <location>
        <begin position="339"/>
        <end position="350"/>
    </location>
</feature>
<dbReference type="OrthoDB" id="1424215at2"/>
<dbReference type="InterPro" id="IPR046357">
    <property type="entry name" value="PPIase_dom_sf"/>
</dbReference>
<dbReference type="PROSITE" id="PS51257">
    <property type="entry name" value="PROKAR_LIPOPROTEIN"/>
    <property type="match status" value="1"/>
</dbReference>
<organism evidence="2 3">
    <name type="scientific">Flavobacterium aquariorum</name>
    <dbReference type="NCBI Taxonomy" id="2217670"/>
    <lineage>
        <taxon>Bacteria</taxon>
        <taxon>Pseudomonadati</taxon>
        <taxon>Bacteroidota</taxon>
        <taxon>Flavobacteriia</taxon>
        <taxon>Flavobacteriales</taxon>
        <taxon>Flavobacteriaceae</taxon>
        <taxon>Flavobacterium</taxon>
    </lineage>
</organism>
<proteinExistence type="predicted"/>
<evidence type="ECO:0000313" key="2">
    <source>
        <dbReference type="EMBL" id="PZX92778.1"/>
    </source>
</evidence>